<evidence type="ECO:0000256" key="8">
    <source>
        <dbReference type="ARBA" id="ARBA00023136"/>
    </source>
</evidence>
<dbReference type="InterPro" id="IPR001872">
    <property type="entry name" value="Peptidase_A8"/>
</dbReference>
<name>A0A286GKP6_9PROT</name>
<dbReference type="EC" id="3.4.23.36" evidence="9"/>
<evidence type="ECO:0000256" key="10">
    <source>
        <dbReference type="RuleBase" id="RU000594"/>
    </source>
</evidence>
<evidence type="ECO:0000256" key="5">
    <source>
        <dbReference type="ARBA" id="ARBA00022750"/>
    </source>
</evidence>
<keyword evidence="3 9" id="KW-0645">Protease</keyword>
<evidence type="ECO:0000256" key="6">
    <source>
        <dbReference type="ARBA" id="ARBA00022801"/>
    </source>
</evidence>
<dbReference type="PANTHER" id="PTHR33695">
    <property type="entry name" value="LIPOPROTEIN SIGNAL PEPTIDASE"/>
    <property type="match status" value="1"/>
</dbReference>
<dbReference type="GO" id="GO:0006508">
    <property type="term" value="P:proteolysis"/>
    <property type="evidence" value="ECO:0007669"/>
    <property type="project" value="UniProtKB-KW"/>
</dbReference>
<reference evidence="12 13" key="1">
    <citation type="submission" date="2017-09" db="EMBL/GenBank/DDBJ databases">
        <authorList>
            <person name="Ehlers B."/>
            <person name="Leendertz F.H."/>
        </authorList>
    </citation>
    <scope>NUCLEOTIDE SEQUENCE [LARGE SCALE GENOMIC DNA]</scope>
    <source>
        <strain evidence="12 13">USBA 140</strain>
    </source>
</reference>
<evidence type="ECO:0000256" key="4">
    <source>
        <dbReference type="ARBA" id="ARBA00022692"/>
    </source>
</evidence>
<keyword evidence="13" id="KW-1185">Reference proteome</keyword>
<dbReference type="NCBIfam" id="TIGR00077">
    <property type="entry name" value="lspA"/>
    <property type="match status" value="1"/>
</dbReference>
<feature type="active site" evidence="9">
    <location>
        <position position="120"/>
    </location>
</feature>
<keyword evidence="4 9" id="KW-0812">Transmembrane</keyword>
<dbReference type="AlphaFoldDB" id="A0A286GKP6"/>
<keyword evidence="8 9" id="KW-0472">Membrane</keyword>
<comment type="caution">
    <text evidence="9">Lacks conserved residue(s) required for the propagation of feature annotation.</text>
</comment>
<comment type="subcellular location">
    <subcellularLocation>
        <location evidence="9">Cell membrane</location>
        <topology evidence="9">Multi-pass membrane protein</topology>
    </subcellularLocation>
</comment>
<comment type="pathway">
    <text evidence="9">Protein modification; lipoprotein biosynthesis (signal peptide cleavage).</text>
</comment>
<dbReference type="HAMAP" id="MF_00161">
    <property type="entry name" value="LspA"/>
    <property type="match status" value="1"/>
</dbReference>
<comment type="catalytic activity">
    <reaction evidence="9 10">
        <text>Release of signal peptides from bacterial membrane prolipoproteins. Hydrolyzes -Xaa-Yaa-Zaa-|-(S,diacylglyceryl)Cys-, in which Xaa is hydrophobic (preferably Leu), and Yaa (Ala or Ser) and Zaa (Gly or Ala) have small, neutral side chains.</text>
        <dbReference type="EC" id="3.4.23.36"/>
    </reaction>
</comment>
<dbReference type="EMBL" id="OCNJ01000005">
    <property type="protein sequence ID" value="SOD96113.1"/>
    <property type="molecule type" value="Genomic_DNA"/>
</dbReference>
<organism evidence="12 13">
    <name type="scientific">Caenispirillum bisanense</name>
    <dbReference type="NCBI Taxonomy" id="414052"/>
    <lineage>
        <taxon>Bacteria</taxon>
        <taxon>Pseudomonadati</taxon>
        <taxon>Pseudomonadota</taxon>
        <taxon>Alphaproteobacteria</taxon>
        <taxon>Rhodospirillales</taxon>
        <taxon>Novispirillaceae</taxon>
        <taxon>Caenispirillum</taxon>
    </lineage>
</organism>
<dbReference type="UniPathway" id="UPA00665"/>
<feature type="active site" evidence="9">
    <location>
        <position position="138"/>
    </location>
</feature>
<keyword evidence="2 9" id="KW-1003">Cell membrane</keyword>
<protein>
    <recommendedName>
        <fullName evidence="9">Lipoprotein signal peptidase</fullName>
        <ecNumber evidence="9">3.4.23.36</ecNumber>
    </recommendedName>
    <alternativeName>
        <fullName evidence="9">Prolipoprotein signal peptidase</fullName>
    </alternativeName>
    <alternativeName>
        <fullName evidence="9">Signal peptidase II</fullName>
        <shortName evidence="9">SPase II</shortName>
    </alternativeName>
</protein>
<evidence type="ECO:0000313" key="13">
    <source>
        <dbReference type="Proteomes" id="UP000219621"/>
    </source>
</evidence>
<dbReference type="PRINTS" id="PR00781">
    <property type="entry name" value="LIPOSIGPTASE"/>
</dbReference>
<gene>
    <name evidence="9" type="primary">lspA</name>
    <name evidence="12" type="ORF">SAMN05421508_105162</name>
</gene>
<sequence length="162" mass="17628">MTFDFRRMIPGLVLAAVLLVVDQISKIYIVETVMAVPRVIEVTPFFNLVMAWNYGVSFGMFNEPGTQAWALIGLSLAVAAALLVWMAREPSRASRLALGAIVGGAVGNVVDRVRWGAVADFLDLHAFGYHWPAFNVADAAIVVGAAILVLDNIFRPSERKPE</sequence>
<accession>A0A286GKP6</accession>
<keyword evidence="5 9" id="KW-0064">Aspartyl protease</keyword>
<dbReference type="GO" id="GO:0005886">
    <property type="term" value="C:plasma membrane"/>
    <property type="evidence" value="ECO:0007669"/>
    <property type="project" value="UniProtKB-SubCell"/>
</dbReference>
<evidence type="ECO:0000256" key="7">
    <source>
        <dbReference type="ARBA" id="ARBA00022989"/>
    </source>
</evidence>
<evidence type="ECO:0000256" key="11">
    <source>
        <dbReference type="RuleBase" id="RU004181"/>
    </source>
</evidence>
<evidence type="ECO:0000256" key="1">
    <source>
        <dbReference type="ARBA" id="ARBA00006139"/>
    </source>
</evidence>
<evidence type="ECO:0000256" key="3">
    <source>
        <dbReference type="ARBA" id="ARBA00022670"/>
    </source>
</evidence>
<comment type="function">
    <text evidence="9 10">This protein specifically catalyzes the removal of signal peptides from prolipoproteins.</text>
</comment>
<dbReference type="PROSITE" id="PS00855">
    <property type="entry name" value="SPASE_II"/>
    <property type="match status" value="1"/>
</dbReference>
<dbReference type="RefSeq" id="WP_097279541.1">
    <property type="nucleotide sequence ID" value="NZ_OCNJ01000005.1"/>
</dbReference>
<dbReference type="PANTHER" id="PTHR33695:SF1">
    <property type="entry name" value="LIPOPROTEIN SIGNAL PEPTIDASE"/>
    <property type="match status" value="1"/>
</dbReference>
<dbReference type="Pfam" id="PF01252">
    <property type="entry name" value="Peptidase_A8"/>
    <property type="match status" value="1"/>
</dbReference>
<keyword evidence="6 9" id="KW-0378">Hydrolase</keyword>
<evidence type="ECO:0000313" key="12">
    <source>
        <dbReference type="EMBL" id="SOD96113.1"/>
    </source>
</evidence>
<comment type="similarity">
    <text evidence="1 9 11">Belongs to the peptidase A8 family.</text>
</comment>
<dbReference type="Proteomes" id="UP000219621">
    <property type="component" value="Unassembled WGS sequence"/>
</dbReference>
<keyword evidence="7 9" id="KW-1133">Transmembrane helix</keyword>
<proteinExistence type="inferred from homology"/>
<dbReference type="OrthoDB" id="9810259at2"/>
<feature type="transmembrane region" description="Helical" evidence="9">
    <location>
        <begin position="68"/>
        <end position="86"/>
    </location>
</feature>
<evidence type="ECO:0000256" key="9">
    <source>
        <dbReference type="HAMAP-Rule" id="MF_00161"/>
    </source>
</evidence>
<dbReference type="GO" id="GO:0004190">
    <property type="term" value="F:aspartic-type endopeptidase activity"/>
    <property type="evidence" value="ECO:0007669"/>
    <property type="project" value="UniProtKB-UniRule"/>
</dbReference>
<feature type="transmembrane region" description="Helical" evidence="9">
    <location>
        <begin position="130"/>
        <end position="150"/>
    </location>
</feature>
<evidence type="ECO:0000256" key="2">
    <source>
        <dbReference type="ARBA" id="ARBA00022475"/>
    </source>
</evidence>